<dbReference type="EMBL" id="DS233617">
    <property type="protein sequence ID" value="EDS30792.1"/>
    <property type="molecule type" value="Genomic_DNA"/>
</dbReference>
<reference evidence="3" key="2">
    <citation type="submission" date="2021-02" db="UniProtKB">
        <authorList>
            <consortium name="EnsemblMetazoa"/>
        </authorList>
    </citation>
    <scope>IDENTIFICATION</scope>
    <source>
        <strain evidence="3">JHB</strain>
    </source>
</reference>
<sequence>MQEGPAPTAKTESANKGAVTKKGAAAAADGSGAVAAKKAPPASKKAADAAGRQEASPGTTGAAAAAKKKVATRDDKAIEAKTQKGAGRYIFPPTTHFKRLSVMCRVHAEARSDAGGTEQKQQQRPSQSDDTLINLLEAQINSNVDRMLVLHTCPDQSIQGAHAKVQGLAPEERDNIGRGPDPVDSDVQPSLFSIEYRLDLDLDAAVSAGQPDRDVKCLVRVQNRSSWSRPCPSSRILSFWPRIYKEVVQL</sequence>
<dbReference type="EnsemblMetazoa" id="CPIJ019649-RA">
    <property type="protein sequence ID" value="CPIJ019649-PA"/>
    <property type="gene ID" value="CPIJ019649"/>
</dbReference>
<gene>
    <name evidence="3" type="primary">6053913</name>
    <name evidence="2" type="ORF">CpipJ_CPIJ019649</name>
</gene>
<dbReference type="HOGENOM" id="CLU_1112251_0_0_1"/>
<dbReference type="GO" id="GO:0000502">
    <property type="term" value="C:proteasome complex"/>
    <property type="evidence" value="ECO:0007669"/>
    <property type="project" value="UniProtKB-KW"/>
</dbReference>
<keyword evidence="4" id="KW-1185">Reference proteome</keyword>
<keyword evidence="2" id="KW-0647">Proteasome</keyword>
<dbReference type="Proteomes" id="UP000002320">
    <property type="component" value="Unassembled WGS sequence"/>
</dbReference>
<dbReference type="KEGG" id="cqu:CpipJ_CPIJ019649"/>
<dbReference type="InParanoid" id="B0XJU7"/>
<proteinExistence type="predicted"/>
<accession>B0XJU7</accession>
<dbReference type="AlphaFoldDB" id="B0XJU7"/>
<feature type="region of interest" description="Disordered" evidence="1">
    <location>
        <begin position="1"/>
        <end position="75"/>
    </location>
</feature>
<dbReference type="VEuPathDB" id="VectorBase:CPIJ019649"/>
<feature type="compositionally biased region" description="Low complexity" evidence="1">
    <location>
        <begin position="14"/>
        <end position="50"/>
    </location>
</feature>
<reference evidence="2" key="1">
    <citation type="submission" date="2007-03" db="EMBL/GenBank/DDBJ databases">
        <title>Annotation of Culex pipiens quinquefasciatus.</title>
        <authorList>
            <consortium name="The Broad Institute Genome Sequencing Platform"/>
            <person name="Atkinson P.W."/>
            <person name="Hemingway J."/>
            <person name="Christensen B.M."/>
            <person name="Higgs S."/>
            <person name="Kodira C."/>
            <person name="Hannick L."/>
            <person name="Megy K."/>
            <person name="O'Leary S."/>
            <person name="Pearson M."/>
            <person name="Haas B.J."/>
            <person name="Mauceli E."/>
            <person name="Wortman J.R."/>
            <person name="Lee N.H."/>
            <person name="Guigo R."/>
            <person name="Stanke M."/>
            <person name="Alvarado L."/>
            <person name="Amedeo P."/>
            <person name="Antoine C.H."/>
            <person name="Arensburger P."/>
            <person name="Bidwell S.L."/>
            <person name="Crawford M."/>
            <person name="Camaro F."/>
            <person name="Devon K."/>
            <person name="Engels R."/>
            <person name="Hammond M."/>
            <person name="Howarth C."/>
            <person name="Koehrsen M."/>
            <person name="Lawson D."/>
            <person name="Montgomery P."/>
            <person name="Nene V."/>
            <person name="Nusbaum C."/>
            <person name="Puiu D."/>
            <person name="Romero-Severson J."/>
            <person name="Severson D.W."/>
            <person name="Shumway M."/>
            <person name="Sisk P."/>
            <person name="Stolte C."/>
            <person name="Zeng Q."/>
            <person name="Eisenstadt E."/>
            <person name="Fraser-Liggett C."/>
            <person name="Strausberg R."/>
            <person name="Galagan J."/>
            <person name="Birren B."/>
            <person name="Collins F.H."/>
        </authorList>
    </citation>
    <scope>NUCLEOTIDE SEQUENCE [LARGE SCALE GENOMIC DNA]</scope>
    <source>
        <strain evidence="2">JHB</strain>
    </source>
</reference>
<protein>
    <submittedName>
        <fullName evidence="2 3">Proteasome subunit beta type</fullName>
    </submittedName>
</protein>
<name>B0XJU7_CULQU</name>
<evidence type="ECO:0000256" key="1">
    <source>
        <dbReference type="SAM" id="MobiDB-lite"/>
    </source>
</evidence>
<evidence type="ECO:0000313" key="2">
    <source>
        <dbReference type="EMBL" id="EDS30792.1"/>
    </source>
</evidence>
<evidence type="ECO:0000313" key="4">
    <source>
        <dbReference type="Proteomes" id="UP000002320"/>
    </source>
</evidence>
<evidence type="ECO:0000313" key="3">
    <source>
        <dbReference type="EnsemblMetazoa" id="CPIJ019649-PA"/>
    </source>
</evidence>
<organism>
    <name type="scientific">Culex quinquefasciatus</name>
    <name type="common">Southern house mosquito</name>
    <name type="synonym">Culex pungens</name>
    <dbReference type="NCBI Taxonomy" id="7176"/>
    <lineage>
        <taxon>Eukaryota</taxon>
        <taxon>Metazoa</taxon>
        <taxon>Ecdysozoa</taxon>
        <taxon>Arthropoda</taxon>
        <taxon>Hexapoda</taxon>
        <taxon>Insecta</taxon>
        <taxon>Pterygota</taxon>
        <taxon>Neoptera</taxon>
        <taxon>Endopterygota</taxon>
        <taxon>Diptera</taxon>
        <taxon>Nematocera</taxon>
        <taxon>Culicoidea</taxon>
        <taxon>Culicidae</taxon>
        <taxon>Culicinae</taxon>
        <taxon>Culicini</taxon>
        <taxon>Culex</taxon>
        <taxon>Culex</taxon>
    </lineage>
</organism>